<evidence type="ECO:0000313" key="2">
    <source>
        <dbReference type="Proteomes" id="UP000292118"/>
    </source>
</evidence>
<name>A0A4P6F741_9MICO</name>
<dbReference type="EMBL" id="CP035493">
    <property type="protein sequence ID" value="QAY71840.1"/>
    <property type="molecule type" value="Genomic_DNA"/>
</dbReference>
<reference evidence="1 2" key="1">
    <citation type="submission" date="2019-01" db="EMBL/GenBank/DDBJ databases">
        <title>Genome sequencing of strain FW10M-9.</title>
        <authorList>
            <person name="Heo J."/>
            <person name="Kim S.-J."/>
            <person name="Kim J.-S."/>
            <person name="Hong S.-B."/>
            <person name="Kwon S.-W."/>
        </authorList>
    </citation>
    <scope>NUCLEOTIDE SEQUENCE [LARGE SCALE GENOMIC DNA]</scope>
    <source>
        <strain evidence="1 2">FW10M-9</strain>
    </source>
</reference>
<accession>A0A4P6F741</accession>
<sequence>MDVSAALAARWRAWFAPEQQPFVVSPAQADALGRADEPDRLTPELRDTFFLWGPREGQSLVWLGQADVRALPREERRALLAAQAAPHRWDSDRLPGRLLRWVEEGRRPSAHDVVPDAVWRDAASAGLAGARALAGRFPTASGPNCFGTVMAATGVDGAADVWMQREPFEKWLAGTRPTTNRRDDRPGTVLVWRDGAGAVQHAAVTLGGGWALHKPSQCWYSPVKVLTVAGVKASARTPGWHLSRHVLAG</sequence>
<keyword evidence="2" id="KW-1185">Reference proteome</keyword>
<dbReference type="Proteomes" id="UP000292118">
    <property type="component" value="Chromosome"/>
</dbReference>
<dbReference type="KEGG" id="xya:ET471_11010"/>
<organism evidence="1 2">
    <name type="scientific">Xylanimonas protaetiae</name>
    <dbReference type="NCBI Taxonomy" id="2509457"/>
    <lineage>
        <taxon>Bacteria</taxon>
        <taxon>Bacillati</taxon>
        <taxon>Actinomycetota</taxon>
        <taxon>Actinomycetes</taxon>
        <taxon>Micrococcales</taxon>
        <taxon>Promicromonosporaceae</taxon>
        <taxon>Xylanimonas</taxon>
    </lineage>
</organism>
<proteinExistence type="predicted"/>
<dbReference type="OrthoDB" id="61821at2"/>
<protein>
    <submittedName>
        <fullName evidence="1">Uncharacterized protein</fullName>
    </submittedName>
</protein>
<dbReference type="AlphaFoldDB" id="A0A4P6F741"/>
<evidence type="ECO:0000313" key="1">
    <source>
        <dbReference type="EMBL" id="QAY71840.1"/>
    </source>
</evidence>
<gene>
    <name evidence="1" type="ORF">ET471_11010</name>
</gene>